<keyword evidence="2" id="KW-0472">Membrane</keyword>
<feature type="region of interest" description="Disordered" evidence="1">
    <location>
        <begin position="259"/>
        <end position="280"/>
    </location>
</feature>
<sequence>MISTLGIQISPRISGHIVVAVCVIVIVVNLTEALQLAYLWSALKWEPETEWDSLRFNGVRVAVGLVCGYMLWTCLAALIGLIAYSFFSLRLLFPPHAQQHIPAFLRFFRDCSIVDIVFSFMFTVVVAFCTSRPATRALLCEHLSRQPELLRSVANSGLNFENCELWFENAIVTFVCVMFITLVMRVQFTFTLSNLYTRMLRKQRLERLDSAPQRILLLPPSTDIPLAGSDDPQHVLVYAPVRHTLESAHELGATEAWVSNHRRHRSSSAGSANLASGGLASRSKSGQIQLQIEEDEGLLPSGSPSSAHRISHHYSSRPRAASNPARGANGVVNSLVDAWRDSKEMLKRI</sequence>
<feature type="transmembrane region" description="Helical" evidence="2">
    <location>
        <begin position="61"/>
        <end position="87"/>
    </location>
</feature>
<dbReference type="HOGENOM" id="CLU_863437_0_0_1"/>
<dbReference type="AlphaFoldDB" id="G4TRX1"/>
<reference evidence="3 4" key="1">
    <citation type="journal article" date="2011" name="PLoS Pathog.">
        <title>Endophytic Life Strategies Decoded by Genome and Transcriptome Analyses of the Mutualistic Root Symbiont Piriformospora indica.</title>
        <authorList>
            <person name="Zuccaro A."/>
            <person name="Lahrmann U."/>
            <person name="Guldener U."/>
            <person name="Langen G."/>
            <person name="Pfiffi S."/>
            <person name="Biedenkopf D."/>
            <person name="Wong P."/>
            <person name="Samans B."/>
            <person name="Grimm C."/>
            <person name="Basiewicz M."/>
            <person name="Murat C."/>
            <person name="Martin F."/>
            <person name="Kogel K.H."/>
        </authorList>
    </citation>
    <scope>NUCLEOTIDE SEQUENCE [LARGE SCALE GENOMIC DNA]</scope>
    <source>
        <strain evidence="3 4">DSM 11827</strain>
    </source>
</reference>
<gene>
    <name evidence="3" type="ORF">PIIN_08018</name>
</gene>
<evidence type="ECO:0000256" key="2">
    <source>
        <dbReference type="SAM" id="Phobius"/>
    </source>
</evidence>
<keyword evidence="2" id="KW-1133">Transmembrane helix</keyword>
<comment type="caution">
    <text evidence="3">The sequence shown here is derived from an EMBL/GenBank/DDBJ whole genome shotgun (WGS) entry which is preliminary data.</text>
</comment>
<dbReference type="InParanoid" id="G4TRX1"/>
<keyword evidence="2" id="KW-0812">Transmembrane</keyword>
<keyword evidence="4" id="KW-1185">Reference proteome</keyword>
<dbReference type="OrthoDB" id="2355659at2759"/>
<evidence type="ECO:0000313" key="4">
    <source>
        <dbReference type="Proteomes" id="UP000007148"/>
    </source>
</evidence>
<dbReference type="eggNOG" id="ENOG502SNDT">
    <property type="taxonomic scope" value="Eukaryota"/>
</dbReference>
<feature type="transmembrane region" description="Helical" evidence="2">
    <location>
        <begin position="170"/>
        <end position="197"/>
    </location>
</feature>
<evidence type="ECO:0000256" key="1">
    <source>
        <dbReference type="SAM" id="MobiDB-lite"/>
    </source>
</evidence>
<name>G4TRX1_SERID</name>
<feature type="region of interest" description="Disordered" evidence="1">
    <location>
        <begin position="297"/>
        <end position="328"/>
    </location>
</feature>
<dbReference type="EMBL" id="CAFZ01000276">
    <property type="protein sequence ID" value="CCA74064.1"/>
    <property type="molecule type" value="Genomic_DNA"/>
</dbReference>
<organism evidence="3 4">
    <name type="scientific">Serendipita indica (strain DSM 11827)</name>
    <name type="common">Root endophyte fungus</name>
    <name type="synonym">Piriformospora indica</name>
    <dbReference type="NCBI Taxonomy" id="1109443"/>
    <lineage>
        <taxon>Eukaryota</taxon>
        <taxon>Fungi</taxon>
        <taxon>Dikarya</taxon>
        <taxon>Basidiomycota</taxon>
        <taxon>Agaricomycotina</taxon>
        <taxon>Agaricomycetes</taxon>
        <taxon>Sebacinales</taxon>
        <taxon>Serendipitaceae</taxon>
        <taxon>Serendipita</taxon>
    </lineage>
</organism>
<dbReference type="OMA" id="RSTVCEE"/>
<accession>G4TRX1</accession>
<feature type="transmembrane region" description="Helical" evidence="2">
    <location>
        <begin position="17"/>
        <end position="41"/>
    </location>
</feature>
<feature type="transmembrane region" description="Helical" evidence="2">
    <location>
        <begin position="107"/>
        <end position="128"/>
    </location>
</feature>
<proteinExistence type="predicted"/>
<feature type="compositionally biased region" description="Low complexity" evidence="1">
    <location>
        <begin position="267"/>
        <end position="280"/>
    </location>
</feature>
<evidence type="ECO:0000313" key="3">
    <source>
        <dbReference type="EMBL" id="CCA74064.1"/>
    </source>
</evidence>
<dbReference type="Proteomes" id="UP000007148">
    <property type="component" value="Unassembled WGS sequence"/>
</dbReference>
<protein>
    <recommendedName>
        <fullName evidence="5">Transmembrane protein</fullName>
    </recommendedName>
</protein>
<evidence type="ECO:0008006" key="5">
    <source>
        <dbReference type="Google" id="ProtNLM"/>
    </source>
</evidence>